<dbReference type="PANTHER" id="PTHR45621">
    <property type="entry name" value="OS01G0588500 PROTEIN-RELATED"/>
    <property type="match status" value="1"/>
</dbReference>
<keyword evidence="4" id="KW-1185">Reference proteome</keyword>
<keyword evidence="1" id="KW-0067">ATP-binding</keyword>
<dbReference type="InterPro" id="IPR011009">
    <property type="entry name" value="Kinase-like_dom_sf"/>
</dbReference>
<name>A0AAU9SKP7_THLAR</name>
<protein>
    <recommendedName>
        <fullName evidence="5">Protein kinase domain-containing protein</fullName>
    </recommendedName>
</protein>
<dbReference type="GO" id="GO:0005524">
    <property type="term" value="F:ATP binding"/>
    <property type="evidence" value="ECO:0007669"/>
    <property type="project" value="UniProtKB-UniRule"/>
</dbReference>
<feature type="binding site" evidence="1">
    <location>
        <position position="153"/>
    </location>
    <ligand>
        <name>ATP</name>
        <dbReference type="ChEBI" id="CHEBI:30616"/>
    </ligand>
</feature>
<dbReference type="InterPro" id="IPR050823">
    <property type="entry name" value="Plant_Ser_Thr_Prot_Kinase"/>
</dbReference>
<feature type="region of interest" description="Disordered" evidence="2">
    <location>
        <begin position="1"/>
        <end position="95"/>
    </location>
</feature>
<evidence type="ECO:0000256" key="2">
    <source>
        <dbReference type="SAM" id="MobiDB-lite"/>
    </source>
</evidence>
<dbReference type="Gene3D" id="3.30.200.20">
    <property type="entry name" value="Phosphorylase Kinase, domain 1"/>
    <property type="match status" value="1"/>
</dbReference>
<evidence type="ECO:0000313" key="3">
    <source>
        <dbReference type="EMBL" id="CAH2067567.1"/>
    </source>
</evidence>
<gene>
    <name evidence="3" type="ORF">TAV2_LOCUS16875</name>
</gene>
<dbReference type="Proteomes" id="UP000836841">
    <property type="component" value="Chromosome 5"/>
</dbReference>
<organism evidence="3 4">
    <name type="scientific">Thlaspi arvense</name>
    <name type="common">Field penny-cress</name>
    <dbReference type="NCBI Taxonomy" id="13288"/>
    <lineage>
        <taxon>Eukaryota</taxon>
        <taxon>Viridiplantae</taxon>
        <taxon>Streptophyta</taxon>
        <taxon>Embryophyta</taxon>
        <taxon>Tracheophyta</taxon>
        <taxon>Spermatophyta</taxon>
        <taxon>Magnoliopsida</taxon>
        <taxon>eudicotyledons</taxon>
        <taxon>Gunneridae</taxon>
        <taxon>Pentapetalae</taxon>
        <taxon>rosids</taxon>
        <taxon>malvids</taxon>
        <taxon>Brassicales</taxon>
        <taxon>Brassicaceae</taxon>
        <taxon>Thlaspideae</taxon>
        <taxon>Thlaspi</taxon>
    </lineage>
</organism>
<keyword evidence="1" id="KW-0547">Nucleotide-binding</keyword>
<feature type="compositionally biased region" description="Basic and acidic residues" evidence="2">
    <location>
        <begin position="33"/>
        <end position="69"/>
    </location>
</feature>
<evidence type="ECO:0008006" key="5">
    <source>
        <dbReference type="Google" id="ProtNLM"/>
    </source>
</evidence>
<sequence length="174" mass="19160">MNLVRPANEKFPPPLVAMPAARDLKPKFPLPETGRRTRSVDNPPRENPLEKTRSVDNPPRENTPEKTRSVENPPLKPVEKLGVGRKAVPPSGKITTPNLKMFTLVDLKTATKNFRPESIIGEGGFGQVFKGWLEEKTLAPSRPGVGIPVAVKKSNPDSAQGLHEWQAKLIIEPI</sequence>
<dbReference type="PROSITE" id="PS00107">
    <property type="entry name" value="PROTEIN_KINASE_ATP"/>
    <property type="match status" value="1"/>
</dbReference>
<dbReference type="InterPro" id="IPR017441">
    <property type="entry name" value="Protein_kinase_ATP_BS"/>
</dbReference>
<dbReference type="AlphaFoldDB" id="A0AAU9SKP7"/>
<evidence type="ECO:0000256" key="1">
    <source>
        <dbReference type="PROSITE-ProRule" id="PRU10141"/>
    </source>
</evidence>
<dbReference type="EMBL" id="OU466861">
    <property type="protein sequence ID" value="CAH2067567.1"/>
    <property type="molecule type" value="Genomic_DNA"/>
</dbReference>
<evidence type="ECO:0000313" key="4">
    <source>
        <dbReference type="Proteomes" id="UP000836841"/>
    </source>
</evidence>
<accession>A0AAU9SKP7</accession>
<proteinExistence type="predicted"/>
<dbReference type="SUPFAM" id="SSF56112">
    <property type="entry name" value="Protein kinase-like (PK-like)"/>
    <property type="match status" value="1"/>
</dbReference>
<reference evidence="3 4" key="1">
    <citation type="submission" date="2022-03" db="EMBL/GenBank/DDBJ databases">
        <authorList>
            <person name="Nunn A."/>
            <person name="Chopra R."/>
            <person name="Nunn A."/>
            <person name="Contreras Garrido A."/>
        </authorList>
    </citation>
    <scope>NUCLEOTIDE SEQUENCE [LARGE SCALE GENOMIC DNA]</scope>
</reference>